<keyword evidence="1" id="KW-0694">RNA-binding</keyword>
<dbReference type="PANTHER" id="PTHR14089">
    <property type="entry name" value="PRE-MRNA-SPLICING FACTOR RBM22"/>
    <property type="match status" value="1"/>
</dbReference>
<evidence type="ECO:0000313" key="4">
    <source>
        <dbReference type="Proteomes" id="UP000249390"/>
    </source>
</evidence>
<keyword evidence="4" id="KW-1185">Reference proteome</keyword>
<gene>
    <name evidence="3" type="ORF">DM860_012780</name>
</gene>
<dbReference type="GO" id="GO:0036002">
    <property type="term" value="F:pre-mRNA binding"/>
    <property type="evidence" value="ECO:0007669"/>
    <property type="project" value="TreeGrafter"/>
</dbReference>
<dbReference type="AlphaFoldDB" id="A0A328DUE7"/>
<accession>A0A328DUE7</accession>
<dbReference type="GO" id="GO:0000974">
    <property type="term" value="C:Prp19 complex"/>
    <property type="evidence" value="ECO:0007669"/>
    <property type="project" value="TreeGrafter"/>
</dbReference>
<evidence type="ECO:0000256" key="1">
    <source>
        <dbReference type="ARBA" id="ARBA00022884"/>
    </source>
</evidence>
<proteinExistence type="predicted"/>
<dbReference type="GO" id="GO:0017070">
    <property type="term" value="F:U6 snRNA binding"/>
    <property type="evidence" value="ECO:0007669"/>
    <property type="project" value="TreeGrafter"/>
</dbReference>
<comment type="caution">
    <text evidence="3">The sequence shown here is derived from an EMBL/GenBank/DDBJ whole genome shotgun (WGS) entry which is preliminary data.</text>
</comment>
<evidence type="ECO:0000313" key="3">
    <source>
        <dbReference type="EMBL" id="RAL49347.1"/>
    </source>
</evidence>
<sequence length="119" mass="13441">MEDRVVRLREAIAESGSKSDHPILCEFCFGDNHPITEAPYDYFCKTCARPFTRFRWRLSRDGRYKKTEICKPCCVSGLVCQGCGVELSSLSPDQVRETTPHVATYDDVLDLGSTRNGET</sequence>
<dbReference type="InterPro" id="IPR039171">
    <property type="entry name" value="Cwc2/Slt11"/>
</dbReference>
<feature type="domain" description="STL11/RBM22-like N-terminal" evidence="2">
    <location>
        <begin position="22"/>
        <end position="99"/>
    </location>
</feature>
<reference evidence="3 4" key="1">
    <citation type="submission" date="2018-06" db="EMBL/GenBank/DDBJ databases">
        <title>The Genome of Cuscuta australis (Dodder) Provides Insight into the Evolution of Plant Parasitism.</title>
        <authorList>
            <person name="Liu H."/>
        </authorList>
    </citation>
    <scope>NUCLEOTIDE SEQUENCE [LARGE SCALE GENOMIC DNA]</scope>
    <source>
        <strain evidence="4">cv. Yunnan</strain>
        <tissue evidence="3">Vines</tissue>
    </source>
</reference>
<dbReference type="InterPro" id="IPR048995">
    <property type="entry name" value="STL11/RBM22-like_N"/>
</dbReference>
<dbReference type="Pfam" id="PF21369">
    <property type="entry name" value="STL11_N"/>
    <property type="match status" value="1"/>
</dbReference>
<evidence type="ECO:0000259" key="2">
    <source>
        <dbReference type="Pfam" id="PF21369"/>
    </source>
</evidence>
<name>A0A328DUE7_9ASTE</name>
<dbReference type="GO" id="GO:0071006">
    <property type="term" value="C:U2-type catalytic step 1 spliceosome"/>
    <property type="evidence" value="ECO:0007669"/>
    <property type="project" value="TreeGrafter"/>
</dbReference>
<protein>
    <recommendedName>
        <fullName evidence="2">STL11/RBM22-like N-terminal domain-containing protein</fullName>
    </recommendedName>
</protein>
<dbReference type="GO" id="GO:0071007">
    <property type="term" value="C:U2-type catalytic step 2 spliceosome"/>
    <property type="evidence" value="ECO:0007669"/>
    <property type="project" value="TreeGrafter"/>
</dbReference>
<dbReference type="EMBL" id="NQVE01000082">
    <property type="protein sequence ID" value="RAL49347.1"/>
    <property type="molecule type" value="Genomic_DNA"/>
</dbReference>
<dbReference type="PANTHER" id="PTHR14089:SF6">
    <property type="entry name" value="PRE-MRNA-SPLICING FACTOR RBM22"/>
    <property type="match status" value="1"/>
</dbReference>
<organism evidence="3 4">
    <name type="scientific">Cuscuta australis</name>
    <dbReference type="NCBI Taxonomy" id="267555"/>
    <lineage>
        <taxon>Eukaryota</taxon>
        <taxon>Viridiplantae</taxon>
        <taxon>Streptophyta</taxon>
        <taxon>Embryophyta</taxon>
        <taxon>Tracheophyta</taxon>
        <taxon>Spermatophyta</taxon>
        <taxon>Magnoliopsida</taxon>
        <taxon>eudicotyledons</taxon>
        <taxon>Gunneridae</taxon>
        <taxon>Pentapetalae</taxon>
        <taxon>asterids</taxon>
        <taxon>lamiids</taxon>
        <taxon>Solanales</taxon>
        <taxon>Convolvulaceae</taxon>
        <taxon>Cuscuteae</taxon>
        <taxon>Cuscuta</taxon>
        <taxon>Cuscuta subgen. Grammica</taxon>
        <taxon>Cuscuta sect. Cleistogrammica</taxon>
    </lineage>
</organism>
<dbReference type="Proteomes" id="UP000249390">
    <property type="component" value="Unassembled WGS sequence"/>
</dbReference>